<feature type="non-terminal residue" evidence="1">
    <location>
        <position position="71"/>
    </location>
</feature>
<dbReference type="GO" id="GO:0061709">
    <property type="term" value="P:reticulophagy"/>
    <property type="evidence" value="ECO:0007669"/>
    <property type="project" value="TreeGrafter"/>
</dbReference>
<reference evidence="1" key="1">
    <citation type="submission" date="2022-03" db="EMBL/GenBank/DDBJ databases">
        <title>A functionally conserved STORR gene fusion in Papaver species that diverged 16.8 million years ago.</title>
        <authorList>
            <person name="Catania T."/>
        </authorList>
    </citation>
    <scope>NUCLEOTIDE SEQUENCE</scope>
    <source>
        <strain evidence="1">S-191538</strain>
    </source>
</reference>
<evidence type="ECO:0000313" key="2">
    <source>
        <dbReference type="EMBL" id="MCL7048066.1"/>
    </source>
</evidence>
<accession>A0AA41VS35</accession>
<gene>
    <name evidence="1" type="ORF">MKW94_010338</name>
    <name evidence="2" type="ORF">MKW94_017639</name>
</gene>
<dbReference type="GO" id="GO:0000422">
    <property type="term" value="P:autophagy of mitochondrion"/>
    <property type="evidence" value="ECO:0007669"/>
    <property type="project" value="TreeGrafter"/>
</dbReference>
<name>A0AA41VS35_PAPNU</name>
<dbReference type="Proteomes" id="UP001177140">
    <property type="component" value="Unassembled WGS sequence"/>
</dbReference>
<organism evidence="1 3">
    <name type="scientific">Papaver nudicaule</name>
    <name type="common">Iceland poppy</name>
    <dbReference type="NCBI Taxonomy" id="74823"/>
    <lineage>
        <taxon>Eukaryota</taxon>
        <taxon>Viridiplantae</taxon>
        <taxon>Streptophyta</taxon>
        <taxon>Embryophyta</taxon>
        <taxon>Tracheophyta</taxon>
        <taxon>Spermatophyta</taxon>
        <taxon>Magnoliopsida</taxon>
        <taxon>Ranunculales</taxon>
        <taxon>Papaveraceae</taxon>
        <taxon>Papaveroideae</taxon>
        <taxon>Papaver</taxon>
    </lineage>
</organism>
<dbReference type="EMBL" id="JAJJMA010300390">
    <property type="protein sequence ID" value="MCL7048066.1"/>
    <property type="molecule type" value="Genomic_DNA"/>
</dbReference>
<dbReference type="GO" id="GO:0034045">
    <property type="term" value="C:phagophore assembly site membrane"/>
    <property type="evidence" value="ECO:0007669"/>
    <property type="project" value="TreeGrafter"/>
</dbReference>
<dbReference type="GO" id="GO:0034727">
    <property type="term" value="P:piecemeal microautophagy of the nucleus"/>
    <property type="evidence" value="ECO:0007669"/>
    <property type="project" value="TreeGrafter"/>
</dbReference>
<dbReference type="GO" id="GO:1990316">
    <property type="term" value="C:Atg1/ULK1 kinase complex"/>
    <property type="evidence" value="ECO:0007669"/>
    <property type="project" value="TreeGrafter"/>
</dbReference>
<dbReference type="GO" id="GO:0000045">
    <property type="term" value="P:autophagosome assembly"/>
    <property type="evidence" value="ECO:0007669"/>
    <property type="project" value="InterPro"/>
</dbReference>
<dbReference type="AlphaFoldDB" id="A0AA41VS35"/>
<sequence length="71" mass="8169">SANDNEDEGTAEFRACIRVLADKVSFLSRHRAELMERCSRAEAAHGHLTKELEEKKELVKSLYSKHQLEKQ</sequence>
<evidence type="ECO:0000313" key="3">
    <source>
        <dbReference type="Proteomes" id="UP001177140"/>
    </source>
</evidence>
<proteinExistence type="predicted"/>
<dbReference type="InterPro" id="IPR040040">
    <property type="entry name" value="ATG11"/>
</dbReference>
<keyword evidence="3" id="KW-1185">Reference proteome</keyword>
<dbReference type="GO" id="GO:0034517">
    <property type="term" value="P:ribophagy"/>
    <property type="evidence" value="ECO:0007669"/>
    <property type="project" value="TreeGrafter"/>
</dbReference>
<dbReference type="EMBL" id="JAJJMA010278102">
    <property type="protein sequence ID" value="MCL7046163.1"/>
    <property type="molecule type" value="Genomic_DNA"/>
</dbReference>
<dbReference type="PANTHER" id="PTHR13222">
    <property type="entry name" value="RB1-INDUCIBLE COILED-COIL"/>
    <property type="match status" value="1"/>
</dbReference>
<dbReference type="GO" id="GO:0060090">
    <property type="term" value="F:molecular adaptor activity"/>
    <property type="evidence" value="ECO:0007669"/>
    <property type="project" value="TreeGrafter"/>
</dbReference>
<protein>
    <submittedName>
        <fullName evidence="1">Uncharacterized protein</fullName>
    </submittedName>
</protein>
<dbReference type="PANTHER" id="PTHR13222:SF1">
    <property type="entry name" value="RB1-INDUCIBLE COILED-COIL PROTEIN 1"/>
    <property type="match status" value="1"/>
</dbReference>
<dbReference type="GO" id="GO:0019901">
    <property type="term" value="F:protein kinase binding"/>
    <property type="evidence" value="ECO:0007669"/>
    <property type="project" value="TreeGrafter"/>
</dbReference>
<evidence type="ECO:0000313" key="1">
    <source>
        <dbReference type="EMBL" id="MCL7046163.1"/>
    </source>
</evidence>
<feature type="non-terminal residue" evidence="1">
    <location>
        <position position="1"/>
    </location>
</feature>
<comment type="caution">
    <text evidence="1">The sequence shown here is derived from an EMBL/GenBank/DDBJ whole genome shotgun (WGS) entry which is preliminary data.</text>
</comment>